<keyword evidence="2" id="KW-1185">Reference proteome</keyword>
<dbReference type="EMBL" id="CAJOBG010054646">
    <property type="protein sequence ID" value="CAF4509959.1"/>
    <property type="molecule type" value="Genomic_DNA"/>
</dbReference>
<dbReference type="AlphaFoldDB" id="A0A820W088"/>
<evidence type="ECO:0000313" key="2">
    <source>
        <dbReference type="Proteomes" id="UP000663866"/>
    </source>
</evidence>
<protein>
    <submittedName>
        <fullName evidence="1">Uncharacterized protein</fullName>
    </submittedName>
</protein>
<organism evidence="1 2">
    <name type="scientific">Rotaria magnacalcarata</name>
    <dbReference type="NCBI Taxonomy" id="392030"/>
    <lineage>
        <taxon>Eukaryota</taxon>
        <taxon>Metazoa</taxon>
        <taxon>Spiralia</taxon>
        <taxon>Gnathifera</taxon>
        <taxon>Rotifera</taxon>
        <taxon>Eurotatoria</taxon>
        <taxon>Bdelloidea</taxon>
        <taxon>Philodinida</taxon>
        <taxon>Philodinidae</taxon>
        <taxon>Rotaria</taxon>
    </lineage>
</organism>
<gene>
    <name evidence="1" type="ORF">OVN521_LOCUS41259</name>
</gene>
<feature type="non-terminal residue" evidence="1">
    <location>
        <position position="1"/>
    </location>
</feature>
<proteinExistence type="predicted"/>
<reference evidence="1" key="1">
    <citation type="submission" date="2021-02" db="EMBL/GenBank/DDBJ databases">
        <authorList>
            <person name="Nowell W R."/>
        </authorList>
    </citation>
    <scope>NUCLEOTIDE SEQUENCE</scope>
</reference>
<dbReference type="Proteomes" id="UP000663866">
    <property type="component" value="Unassembled WGS sequence"/>
</dbReference>
<evidence type="ECO:0000313" key="1">
    <source>
        <dbReference type="EMBL" id="CAF4509959.1"/>
    </source>
</evidence>
<accession>A0A820W088</accession>
<comment type="caution">
    <text evidence="1">The sequence shown here is derived from an EMBL/GenBank/DDBJ whole genome shotgun (WGS) entry which is preliminary data.</text>
</comment>
<sequence length="38" mass="4261">MISPLIRRSTLPPDLLENALPKVNFVPMDLQNSLNSLL</sequence>
<name>A0A820W088_9BILA</name>